<proteinExistence type="predicted"/>
<dbReference type="AlphaFoldDB" id="A0AAV9S7S9"/>
<name>A0AAV9S7S9_9TELE</name>
<organism evidence="1 2">
    <name type="scientific">Crenichthys baileyi</name>
    <name type="common">White River springfish</name>
    <dbReference type="NCBI Taxonomy" id="28760"/>
    <lineage>
        <taxon>Eukaryota</taxon>
        <taxon>Metazoa</taxon>
        <taxon>Chordata</taxon>
        <taxon>Craniata</taxon>
        <taxon>Vertebrata</taxon>
        <taxon>Euteleostomi</taxon>
        <taxon>Actinopterygii</taxon>
        <taxon>Neopterygii</taxon>
        <taxon>Teleostei</taxon>
        <taxon>Neoteleostei</taxon>
        <taxon>Acanthomorphata</taxon>
        <taxon>Ovalentaria</taxon>
        <taxon>Atherinomorphae</taxon>
        <taxon>Cyprinodontiformes</taxon>
        <taxon>Goodeidae</taxon>
        <taxon>Crenichthys</taxon>
    </lineage>
</organism>
<comment type="caution">
    <text evidence="1">The sequence shown here is derived from an EMBL/GenBank/DDBJ whole genome shotgun (WGS) entry which is preliminary data.</text>
</comment>
<accession>A0AAV9S7S9</accession>
<reference evidence="1 2" key="1">
    <citation type="submission" date="2021-06" db="EMBL/GenBank/DDBJ databases">
        <authorList>
            <person name="Palmer J.M."/>
        </authorList>
    </citation>
    <scope>NUCLEOTIDE SEQUENCE [LARGE SCALE GENOMIC DNA]</scope>
    <source>
        <strain evidence="1 2">MEX-2019</strain>
        <tissue evidence="1">Muscle</tissue>
    </source>
</reference>
<evidence type="ECO:0000313" key="1">
    <source>
        <dbReference type="EMBL" id="KAK5616937.1"/>
    </source>
</evidence>
<dbReference type="Proteomes" id="UP001311232">
    <property type="component" value="Unassembled WGS sequence"/>
</dbReference>
<dbReference type="EMBL" id="JAHHUM010000868">
    <property type="protein sequence ID" value="KAK5616937.1"/>
    <property type="molecule type" value="Genomic_DNA"/>
</dbReference>
<keyword evidence="2" id="KW-1185">Reference proteome</keyword>
<sequence length="168" mass="18282">MAPDARKVLSPQVTSSSELLIQSAYAGNRDSVSAREHHVHIIFSVGCIRVSSLLSLPVNEPDSPCTVLPSKIIHLVPPPPQPLLRLSMCVGNTQRPSGSPPPTSRFHHRASAVVTAVLPWEHLFQRRALILGDFTFGPQSLIRCATHKPPTDQLLDVERVETPAGRGL</sequence>
<gene>
    <name evidence="1" type="ORF">CRENBAI_012344</name>
</gene>
<protein>
    <submittedName>
        <fullName evidence="1">Uncharacterized protein</fullName>
    </submittedName>
</protein>
<evidence type="ECO:0000313" key="2">
    <source>
        <dbReference type="Proteomes" id="UP001311232"/>
    </source>
</evidence>